<dbReference type="RefSeq" id="WP_018383777.1">
    <property type="nucleotide sequence ID" value="NZ_LLZU01000010.1"/>
</dbReference>
<evidence type="ECO:0000313" key="3">
    <source>
        <dbReference type="EMBL" id="KRV49699.1"/>
    </source>
</evidence>
<feature type="region of interest" description="Disordered" evidence="2">
    <location>
        <begin position="123"/>
        <end position="145"/>
    </location>
</feature>
<dbReference type="EMBL" id="LLZU01000010">
    <property type="protein sequence ID" value="KRV49699.1"/>
    <property type="molecule type" value="Genomic_DNA"/>
</dbReference>
<dbReference type="AlphaFoldDB" id="A0A0T6LUA3"/>
<keyword evidence="1" id="KW-0175">Coiled coil</keyword>
<protein>
    <submittedName>
        <fullName evidence="3">Uncharacterized protein</fullName>
    </submittedName>
</protein>
<reference evidence="3 4" key="1">
    <citation type="submission" date="2015-10" db="EMBL/GenBank/DDBJ databases">
        <title>Draft genome sequence of pyrrolomycin-producing Streptomyces vitaminophilus.</title>
        <authorList>
            <person name="Graham D.E."/>
            <person name="Mahan K.M."/>
            <person name="Klingeman D.M."/>
            <person name="Hettich R.L."/>
            <person name="Parry R.J."/>
        </authorList>
    </citation>
    <scope>NUCLEOTIDE SEQUENCE [LARGE SCALE GENOMIC DNA]</scope>
    <source>
        <strain evidence="3 4">ATCC 31673</strain>
    </source>
</reference>
<comment type="caution">
    <text evidence="3">The sequence shown here is derived from an EMBL/GenBank/DDBJ whole genome shotgun (WGS) entry which is preliminary data.</text>
</comment>
<dbReference type="eggNOG" id="ENOG50323J5">
    <property type="taxonomic scope" value="Bacteria"/>
</dbReference>
<proteinExistence type="predicted"/>
<evidence type="ECO:0000256" key="2">
    <source>
        <dbReference type="SAM" id="MobiDB-lite"/>
    </source>
</evidence>
<dbReference type="Proteomes" id="UP000050867">
    <property type="component" value="Unassembled WGS sequence"/>
</dbReference>
<gene>
    <name evidence="3" type="ORF">AQ490_18485</name>
</gene>
<name>A0A0T6LUA3_WENVI</name>
<evidence type="ECO:0000256" key="1">
    <source>
        <dbReference type="SAM" id="Coils"/>
    </source>
</evidence>
<sequence length="233" mass="26587">MTNGKEKKDDDGPVIDMLRRLKQEVEKLGVEVDEYKAKIEPGWGKADFAAALGAFSIANLGFSVLKVDETGVFVAGRQVMAFRRAQSPEQRLEVAERRFSRRTQRLEASVERVRSRLEGAERTRQHLDFSRQESQRYPQGSPGRAAWERIADSNERQLRRELAAVRQLQAQAQRAEARVRASRLRMAAVVQGIHQDEQDAESARRATVEKTRSLREEMTELRSRVTDVENALV</sequence>
<keyword evidence="4" id="KW-1185">Reference proteome</keyword>
<organism evidence="3 4">
    <name type="scientific">Wenjunlia vitaminophila</name>
    <name type="common">Streptomyces vitaminophilus</name>
    <dbReference type="NCBI Taxonomy" id="76728"/>
    <lineage>
        <taxon>Bacteria</taxon>
        <taxon>Bacillati</taxon>
        <taxon>Actinomycetota</taxon>
        <taxon>Actinomycetes</taxon>
        <taxon>Kitasatosporales</taxon>
        <taxon>Streptomycetaceae</taxon>
        <taxon>Wenjunlia</taxon>
    </lineage>
</organism>
<accession>A0A0T6LUA3</accession>
<feature type="compositionally biased region" description="Basic and acidic residues" evidence="2">
    <location>
        <begin position="123"/>
        <end position="134"/>
    </location>
</feature>
<evidence type="ECO:0000313" key="4">
    <source>
        <dbReference type="Proteomes" id="UP000050867"/>
    </source>
</evidence>
<dbReference type="STRING" id="76728.AQ490_18485"/>
<feature type="coiled-coil region" evidence="1">
    <location>
        <begin position="151"/>
        <end position="185"/>
    </location>
</feature>